<name>S9W548_SCHCR</name>
<dbReference type="RefSeq" id="XP_013021211.1">
    <property type="nucleotide sequence ID" value="XM_013165757.1"/>
</dbReference>
<dbReference type="AlphaFoldDB" id="S9W548"/>
<dbReference type="STRING" id="653667.S9W548"/>
<sequence length="288" mass="33040">MDCLATFDHGLFSSELQDASLLPESLKQANKEQNQGITAFDVLSDNRTFKKERRTNTKRKRSEREQKKTCEKQPKKHIRQDNQVPEKLENYLKKKNPQTPVNIETLCPSAPMYIEDIIIRDTNMSKIETPVSSFPGSQPANSYHGHDAYSNSLHFQLSPFSSRESPTNNLSRKESAKYGTLKNAKESPYVKTPCYGNSKTNRSNSTSPKEKITVIYDDNEVRDYLYVFGSRSQNKKQDYTVVAKKKSFQSTNCANFFLLKNLMDPKYIPETAEERSLCIQVLEEVLNP</sequence>
<gene>
    <name evidence="2" type="ORF">SPOG_03098</name>
</gene>
<evidence type="ECO:0000313" key="2">
    <source>
        <dbReference type="EMBL" id="EPY53669.1"/>
    </source>
</evidence>
<organism evidence="2 3">
    <name type="scientific">Schizosaccharomyces cryophilus (strain OY26 / ATCC MYA-4695 / CBS 11777 / NBRC 106824 / NRRL Y48691)</name>
    <name type="common">Fission yeast</name>
    <dbReference type="NCBI Taxonomy" id="653667"/>
    <lineage>
        <taxon>Eukaryota</taxon>
        <taxon>Fungi</taxon>
        <taxon>Dikarya</taxon>
        <taxon>Ascomycota</taxon>
        <taxon>Taphrinomycotina</taxon>
        <taxon>Schizosaccharomycetes</taxon>
        <taxon>Schizosaccharomycetales</taxon>
        <taxon>Schizosaccharomycetaceae</taxon>
        <taxon>Schizosaccharomyces</taxon>
    </lineage>
</organism>
<dbReference type="Proteomes" id="UP000015464">
    <property type="component" value="Unassembled WGS sequence"/>
</dbReference>
<proteinExistence type="predicted"/>
<feature type="compositionally biased region" description="Basic and acidic residues" evidence="1">
    <location>
        <begin position="62"/>
        <end position="73"/>
    </location>
</feature>
<dbReference type="EMBL" id="KE546988">
    <property type="protein sequence ID" value="EPY53669.1"/>
    <property type="molecule type" value="Genomic_DNA"/>
</dbReference>
<feature type="compositionally biased region" description="Basic residues" evidence="1">
    <location>
        <begin position="50"/>
        <end position="61"/>
    </location>
</feature>
<keyword evidence="3" id="KW-1185">Reference proteome</keyword>
<feature type="region of interest" description="Disordered" evidence="1">
    <location>
        <begin position="159"/>
        <end position="182"/>
    </location>
</feature>
<protein>
    <submittedName>
        <fullName evidence="2">Mde2 protein</fullName>
    </submittedName>
</protein>
<feature type="compositionally biased region" description="Polar residues" evidence="1">
    <location>
        <begin position="159"/>
        <end position="170"/>
    </location>
</feature>
<dbReference type="OMA" id="NCANFFL"/>
<dbReference type="OrthoDB" id="5364239at2759"/>
<evidence type="ECO:0000313" key="3">
    <source>
        <dbReference type="Proteomes" id="UP000015464"/>
    </source>
</evidence>
<evidence type="ECO:0000256" key="1">
    <source>
        <dbReference type="SAM" id="MobiDB-lite"/>
    </source>
</evidence>
<dbReference type="HOGENOM" id="CLU_966946_0_0_1"/>
<reference evidence="2 3" key="1">
    <citation type="journal article" date="2011" name="Science">
        <title>Comparative functional genomics of the fission yeasts.</title>
        <authorList>
            <person name="Rhind N."/>
            <person name="Chen Z."/>
            <person name="Yassour M."/>
            <person name="Thompson D.A."/>
            <person name="Haas B.J."/>
            <person name="Habib N."/>
            <person name="Wapinski I."/>
            <person name="Roy S."/>
            <person name="Lin M.F."/>
            <person name="Heiman D.I."/>
            <person name="Young S.K."/>
            <person name="Furuya K."/>
            <person name="Guo Y."/>
            <person name="Pidoux A."/>
            <person name="Chen H.M."/>
            <person name="Robbertse B."/>
            <person name="Goldberg J.M."/>
            <person name="Aoki K."/>
            <person name="Bayne E.H."/>
            <person name="Berlin A.M."/>
            <person name="Desjardins C.A."/>
            <person name="Dobbs E."/>
            <person name="Dukaj L."/>
            <person name="Fan L."/>
            <person name="FitzGerald M.G."/>
            <person name="French C."/>
            <person name="Gujja S."/>
            <person name="Hansen K."/>
            <person name="Keifenheim D."/>
            <person name="Levin J.Z."/>
            <person name="Mosher R.A."/>
            <person name="Mueller C.A."/>
            <person name="Pfiffner J."/>
            <person name="Priest M."/>
            <person name="Russ C."/>
            <person name="Smialowska A."/>
            <person name="Swoboda P."/>
            <person name="Sykes S.M."/>
            <person name="Vaughn M."/>
            <person name="Vengrova S."/>
            <person name="Yoder R."/>
            <person name="Zeng Q."/>
            <person name="Allshire R."/>
            <person name="Baulcombe D."/>
            <person name="Birren B.W."/>
            <person name="Brown W."/>
            <person name="Ekwall K."/>
            <person name="Kellis M."/>
            <person name="Leatherwood J."/>
            <person name="Levin H."/>
            <person name="Margalit H."/>
            <person name="Martienssen R."/>
            <person name="Nieduszynski C.A."/>
            <person name="Spatafora J.W."/>
            <person name="Friedman N."/>
            <person name="Dalgaard J.Z."/>
            <person name="Baumann P."/>
            <person name="Niki H."/>
            <person name="Regev A."/>
            <person name="Nusbaum C."/>
        </authorList>
    </citation>
    <scope>NUCLEOTIDE SEQUENCE [LARGE SCALE GENOMIC DNA]</scope>
    <source>
        <strain evidence="3">OY26 / ATCC MYA-4695 / CBS 11777 / NBRC 106824 / NRRL Y48691</strain>
    </source>
</reference>
<dbReference type="GeneID" id="25037417"/>
<feature type="region of interest" description="Disordered" evidence="1">
    <location>
        <begin position="50"/>
        <end position="81"/>
    </location>
</feature>
<accession>S9W548</accession>